<dbReference type="EMBL" id="LXQA010149931">
    <property type="protein sequence ID" value="MCI25875.1"/>
    <property type="molecule type" value="Genomic_DNA"/>
</dbReference>
<comment type="caution">
    <text evidence="1">The sequence shown here is derived from an EMBL/GenBank/DDBJ whole genome shotgun (WGS) entry which is preliminary data.</text>
</comment>
<keyword evidence="2" id="KW-1185">Reference proteome</keyword>
<dbReference type="AlphaFoldDB" id="A0A392QRG8"/>
<accession>A0A392QRG8</accession>
<dbReference type="Proteomes" id="UP000265520">
    <property type="component" value="Unassembled WGS sequence"/>
</dbReference>
<feature type="non-terminal residue" evidence="1">
    <location>
        <position position="31"/>
    </location>
</feature>
<reference evidence="1 2" key="1">
    <citation type="journal article" date="2018" name="Front. Plant Sci.">
        <title>Red Clover (Trifolium pratense) and Zigzag Clover (T. medium) - A Picture of Genomic Similarities and Differences.</title>
        <authorList>
            <person name="Dluhosova J."/>
            <person name="Istvanek J."/>
            <person name="Nedelnik J."/>
            <person name="Repkova J."/>
        </authorList>
    </citation>
    <scope>NUCLEOTIDE SEQUENCE [LARGE SCALE GENOMIC DNA]</scope>
    <source>
        <strain evidence="2">cv. 10/8</strain>
        <tissue evidence="1">Leaf</tissue>
    </source>
</reference>
<protein>
    <submittedName>
        <fullName evidence="1">Transcription factor VIP1-like</fullName>
    </submittedName>
</protein>
<evidence type="ECO:0000313" key="2">
    <source>
        <dbReference type="Proteomes" id="UP000265520"/>
    </source>
</evidence>
<evidence type="ECO:0000313" key="1">
    <source>
        <dbReference type="EMBL" id="MCI25875.1"/>
    </source>
</evidence>
<organism evidence="1 2">
    <name type="scientific">Trifolium medium</name>
    <dbReference type="NCBI Taxonomy" id="97028"/>
    <lineage>
        <taxon>Eukaryota</taxon>
        <taxon>Viridiplantae</taxon>
        <taxon>Streptophyta</taxon>
        <taxon>Embryophyta</taxon>
        <taxon>Tracheophyta</taxon>
        <taxon>Spermatophyta</taxon>
        <taxon>Magnoliopsida</taxon>
        <taxon>eudicotyledons</taxon>
        <taxon>Gunneridae</taxon>
        <taxon>Pentapetalae</taxon>
        <taxon>rosids</taxon>
        <taxon>fabids</taxon>
        <taxon>Fabales</taxon>
        <taxon>Fabaceae</taxon>
        <taxon>Papilionoideae</taxon>
        <taxon>50 kb inversion clade</taxon>
        <taxon>NPAAA clade</taxon>
        <taxon>Hologalegina</taxon>
        <taxon>IRL clade</taxon>
        <taxon>Trifolieae</taxon>
        <taxon>Trifolium</taxon>
    </lineage>
</organism>
<name>A0A392QRG8_9FABA</name>
<sequence length="31" mass="3755">MMQRDTNDLTSQNKELKMKLEAFEQQAQLRE</sequence>
<proteinExistence type="predicted"/>